<evidence type="ECO:0000313" key="2">
    <source>
        <dbReference type="EMBL" id="JAD31644.1"/>
    </source>
</evidence>
<feature type="region of interest" description="Disordered" evidence="1">
    <location>
        <begin position="1"/>
        <end position="23"/>
    </location>
</feature>
<sequence>MPAARPARAPQPEEGGDAMWPMTRSSTLRRWDSARMVCALASQPSMAGLMRTVLLSPAPPLTTTGELLPPPEPDRDGPMLRIWGGGTADPHLSSPPDP</sequence>
<reference evidence="2" key="2">
    <citation type="journal article" date="2015" name="Data Brief">
        <title>Shoot transcriptome of the giant reed, Arundo donax.</title>
        <authorList>
            <person name="Barrero R.A."/>
            <person name="Guerrero F.D."/>
            <person name="Moolhuijzen P."/>
            <person name="Goolsby J.A."/>
            <person name="Tidwell J."/>
            <person name="Bellgard S.E."/>
            <person name="Bellgard M.I."/>
        </authorList>
    </citation>
    <scope>NUCLEOTIDE SEQUENCE</scope>
    <source>
        <tissue evidence="2">Shoot tissue taken approximately 20 cm above the soil surface</tissue>
    </source>
</reference>
<dbReference type="EMBL" id="GBRH01266251">
    <property type="protein sequence ID" value="JAD31644.1"/>
    <property type="molecule type" value="Transcribed_RNA"/>
</dbReference>
<organism evidence="2">
    <name type="scientific">Arundo donax</name>
    <name type="common">Giant reed</name>
    <name type="synonym">Donax arundinaceus</name>
    <dbReference type="NCBI Taxonomy" id="35708"/>
    <lineage>
        <taxon>Eukaryota</taxon>
        <taxon>Viridiplantae</taxon>
        <taxon>Streptophyta</taxon>
        <taxon>Embryophyta</taxon>
        <taxon>Tracheophyta</taxon>
        <taxon>Spermatophyta</taxon>
        <taxon>Magnoliopsida</taxon>
        <taxon>Liliopsida</taxon>
        <taxon>Poales</taxon>
        <taxon>Poaceae</taxon>
        <taxon>PACMAD clade</taxon>
        <taxon>Arundinoideae</taxon>
        <taxon>Arundineae</taxon>
        <taxon>Arundo</taxon>
    </lineage>
</organism>
<feature type="region of interest" description="Disordered" evidence="1">
    <location>
        <begin position="60"/>
        <end position="98"/>
    </location>
</feature>
<protein>
    <submittedName>
        <fullName evidence="2">Uncharacterized protein</fullName>
    </submittedName>
</protein>
<name>A0A0A8YWZ6_ARUDO</name>
<reference evidence="2" key="1">
    <citation type="submission" date="2014-09" db="EMBL/GenBank/DDBJ databases">
        <authorList>
            <person name="Magalhaes I.L.F."/>
            <person name="Oliveira U."/>
            <person name="Santos F.R."/>
            <person name="Vidigal T.H.D.A."/>
            <person name="Brescovit A.D."/>
            <person name="Santos A.J."/>
        </authorList>
    </citation>
    <scope>NUCLEOTIDE SEQUENCE</scope>
    <source>
        <tissue evidence="2">Shoot tissue taken approximately 20 cm above the soil surface</tissue>
    </source>
</reference>
<proteinExistence type="predicted"/>
<accession>A0A0A8YWZ6</accession>
<evidence type="ECO:0000256" key="1">
    <source>
        <dbReference type="SAM" id="MobiDB-lite"/>
    </source>
</evidence>
<dbReference type="AlphaFoldDB" id="A0A0A8YWZ6"/>
<feature type="compositionally biased region" description="Low complexity" evidence="1">
    <location>
        <begin position="1"/>
        <end position="12"/>
    </location>
</feature>